<reference evidence="1 2" key="1">
    <citation type="journal article" date="2004" name="Emerg. Infect. Dis.">
        <title>Amoebae-resisting bacteria isolated from human nasal swabs by amoebal coculture.</title>
        <authorList>
            <person name="Greub G."/>
            <person name="La Scola B."/>
            <person name="Raoult D."/>
        </authorList>
    </citation>
    <scope>NUCLEOTIDE SEQUENCE [LARGE SCALE GENOMIC DNA]</scope>
    <source>
        <strain evidence="1 2">CCUG 51329</strain>
    </source>
</reference>
<dbReference type="EMBL" id="QNVU01000024">
    <property type="protein sequence ID" value="REC47855.1"/>
    <property type="molecule type" value="Genomic_DNA"/>
</dbReference>
<sequence length="141" mass="16351">MRTFLAIGRKSGLKIVFKYDLNGVLKNVEFDGAWTDELIERIKVKIPPNAMYCHSQIKDQSPQSQWIFKEITDLSFETGFYKPYPNKLGKKSEALKAWNNLTDTSRMLAVLYLDVFIPLKRKEGTNIPYASSYLNGKYWES</sequence>
<organism evidence="1 2">
    <name type="scientific">Candidatus Chryseobacterium massiliense</name>
    <dbReference type="NCBI Taxonomy" id="204089"/>
    <lineage>
        <taxon>Bacteria</taxon>
        <taxon>Pseudomonadati</taxon>
        <taxon>Bacteroidota</taxon>
        <taxon>Flavobacteriia</taxon>
        <taxon>Flavobacteriales</taxon>
        <taxon>Weeksellaceae</taxon>
        <taxon>Chryseobacterium group</taxon>
        <taxon>Chryseobacterium</taxon>
    </lineage>
</organism>
<dbReference type="AlphaFoldDB" id="A0A3D9B2K0"/>
<dbReference type="Proteomes" id="UP000256924">
    <property type="component" value="Unassembled WGS sequence"/>
</dbReference>
<evidence type="ECO:0000313" key="1">
    <source>
        <dbReference type="EMBL" id="REC47855.1"/>
    </source>
</evidence>
<evidence type="ECO:0000313" key="2">
    <source>
        <dbReference type="Proteomes" id="UP000256924"/>
    </source>
</evidence>
<keyword evidence="2" id="KW-1185">Reference proteome</keyword>
<name>A0A3D9B2K0_9FLAO</name>
<proteinExistence type="predicted"/>
<dbReference type="RefSeq" id="WP_116098920.1">
    <property type="nucleotide sequence ID" value="NZ_QNVU01000024.1"/>
</dbReference>
<comment type="caution">
    <text evidence="1">The sequence shown here is derived from an EMBL/GenBank/DDBJ whole genome shotgun (WGS) entry which is preliminary data.</text>
</comment>
<gene>
    <name evidence="1" type="ORF">DRF68_12500</name>
</gene>
<protein>
    <submittedName>
        <fullName evidence="1">Uncharacterized protein</fullName>
    </submittedName>
</protein>
<accession>A0A3D9B2K0</accession>